<keyword evidence="3" id="KW-1185">Reference proteome</keyword>
<name>A0A505DFH9_9ACTN</name>
<dbReference type="SUPFAM" id="SSF53597">
    <property type="entry name" value="Dihydrofolate reductase-like"/>
    <property type="match status" value="1"/>
</dbReference>
<dbReference type="Pfam" id="PF01872">
    <property type="entry name" value="RibD_C"/>
    <property type="match status" value="1"/>
</dbReference>
<gene>
    <name evidence="2" type="ORF">FGD71_013485</name>
</gene>
<dbReference type="EMBL" id="VCHX02000111">
    <property type="protein sequence ID" value="TPQ21727.1"/>
    <property type="molecule type" value="Genomic_DNA"/>
</dbReference>
<dbReference type="PANTHER" id="PTHR38011">
    <property type="entry name" value="DIHYDROFOLATE REDUCTASE FAMILY PROTEIN (AFU_ORTHOLOGUE AFUA_8G06820)"/>
    <property type="match status" value="1"/>
</dbReference>
<evidence type="ECO:0000259" key="1">
    <source>
        <dbReference type="Pfam" id="PF01872"/>
    </source>
</evidence>
<dbReference type="GO" id="GO:0009231">
    <property type="term" value="P:riboflavin biosynthetic process"/>
    <property type="evidence" value="ECO:0007669"/>
    <property type="project" value="InterPro"/>
</dbReference>
<dbReference type="InterPro" id="IPR002734">
    <property type="entry name" value="RibDG_C"/>
</dbReference>
<dbReference type="AlphaFoldDB" id="A0A505DFH9"/>
<evidence type="ECO:0000313" key="3">
    <source>
        <dbReference type="Proteomes" id="UP000317378"/>
    </source>
</evidence>
<dbReference type="InterPro" id="IPR050765">
    <property type="entry name" value="Riboflavin_Biosynth_HTPR"/>
</dbReference>
<comment type="caution">
    <text evidence="2">The sequence shown here is derived from an EMBL/GenBank/DDBJ whole genome shotgun (WGS) entry which is preliminary data.</text>
</comment>
<dbReference type="InterPro" id="IPR024072">
    <property type="entry name" value="DHFR-like_dom_sf"/>
</dbReference>
<dbReference type="GO" id="GO:0008703">
    <property type="term" value="F:5-amino-6-(5-phosphoribosylamino)uracil reductase activity"/>
    <property type="evidence" value="ECO:0007669"/>
    <property type="project" value="InterPro"/>
</dbReference>
<dbReference type="Proteomes" id="UP000317378">
    <property type="component" value="Unassembled WGS sequence"/>
</dbReference>
<sequence>MGKIVSNFFISLDGVVESPDKWHFPYFNDEMGASIEAGMQTAAGFLMGRTLYDEWSAYWTATDADQDFATFINNARKYVVSNTLEKADWNNTTVISGDAAARLREIKEQADGDIQMSGSATTVRWLLAHGLLDELHLLVHPIVVGRGQRLFEDTPTHPLKLVKSETFQTGVLDLTYVPDAG</sequence>
<evidence type="ECO:0000313" key="2">
    <source>
        <dbReference type="EMBL" id="TPQ21727.1"/>
    </source>
</evidence>
<dbReference type="Gene3D" id="3.40.430.10">
    <property type="entry name" value="Dihydrofolate Reductase, subunit A"/>
    <property type="match status" value="1"/>
</dbReference>
<reference evidence="2 3" key="1">
    <citation type="submission" date="2019-06" db="EMBL/GenBank/DDBJ databases">
        <title>Streptomyces sporangiiformans sp. nov., a novel actinomycete isolated from soil in Mount Song.</title>
        <authorList>
            <person name="Han L."/>
        </authorList>
    </citation>
    <scope>NUCLEOTIDE SEQUENCE [LARGE SCALE GENOMIC DNA]</scope>
    <source>
        <strain evidence="2 3">NEAU-SSA 1</strain>
    </source>
</reference>
<dbReference type="PANTHER" id="PTHR38011:SF11">
    <property type="entry name" value="2,5-DIAMINO-6-RIBOSYLAMINO-4(3H)-PYRIMIDINONE 5'-PHOSPHATE REDUCTASE"/>
    <property type="match status" value="1"/>
</dbReference>
<protein>
    <submittedName>
        <fullName evidence="2">Dihydrofolate reductase</fullName>
    </submittedName>
</protein>
<feature type="domain" description="Bacterial bifunctional deaminase-reductase C-terminal" evidence="1">
    <location>
        <begin position="3"/>
        <end position="171"/>
    </location>
</feature>
<proteinExistence type="predicted"/>
<organism evidence="2 3">
    <name type="scientific">Streptomyces sporangiiformans</name>
    <dbReference type="NCBI Taxonomy" id="2315329"/>
    <lineage>
        <taxon>Bacteria</taxon>
        <taxon>Bacillati</taxon>
        <taxon>Actinomycetota</taxon>
        <taxon>Actinomycetes</taxon>
        <taxon>Kitasatosporales</taxon>
        <taxon>Streptomycetaceae</taxon>
        <taxon>Streptomyces</taxon>
    </lineage>
</organism>
<dbReference type="RefSeq" id="WP_119100670.1">
    <property type="nucleotide sequence ID" value="NZ_QXMJ01000111.1"/>
</dbReference>
<accession>A0A505DFH9</accession>
<dbReference type="OrthoDB" id="7342392at2"/>